<comment type="similarity">
    <text evidence="2 12">Belongs to the MscL family.</text>
</comment>
<evidence type="ECO:0000256" key="1">
    <source>
        <dbReference type="ARBA" id="ARBA00004651"/>
    </source>
</evidence>
<evidence type="ECO:0000256" key="11">
    <source>
        <dbReference type="ARBA" id="ARBA00023303"/>
    </source>
</evidence>
<keyword evidence="11 12" id="KW-0407">Ion channel</keyword>
<dbReference type="Proteomes" id="UP000184509">
    <property type="component" value="Unassembled WGS sequence"/>
</dbReference>
<dbReference type="PROSITE" id="PS01327">
    <property type="entry name" value="MSCL"/>
    <property type="match status" value="1"/>
</dbReference>
<keyword evidence="5 12" id="KW-1003">Cell membrane</keyword>
<evidence type="ECO:0000256" key="12">
    <source>
        <dbReference type="HAMAP-Rule" id="MF_00115"/>
    </source>
</evidence>
<dbReference type="RefSeq" id="WP_073401824.1">
    <property type="nucleotide sequence ID" value="NZ_FQTV01000010.1"/>
</dbReference>
<keyword evidence="8 12" id="KW-1133">Transmembrane helix</keyword>
<keyword evidence="14" id="KW-1185">Reference proteome</keyword>
<evidence type="ECO:0000256" key="10">
    <source>
        <dbReference type="ARBA" id="ARBA00023136"/>
    </source>
</evidence>
<feature type="transmembrane region" description="Helical" evidence="12">
    <location>
        <begin position="12"/>
        <end position="32"/>
    </location>
</feature>
<name>A0A1M5CDJ6_9BACE</name>
<dbReference type="AlphaFoldDB" id="A0A1M5CDJ6"/>
<evidence type="ECO:0000256" key="7">
    <source>
        <dbReference type="ARBA" id="ARBA00022692"/>
    </source>
</evidence>
<evidence type="ECO:0000256" key="2">
    <source>
        <dbReference type="ARBA" id="ARBA00007254"/>
    </source>
</evidence>
<dbReference type="EMBL" id="FQTV01000010">
    <property type="protein sequence ID" value="SHF52760.1"/>
    <property type="molecule type" value="Genomic_DNA"/>
</dbReference>
<sequence>MGKSNFLQEFKAFAMRGNVIDMAVGVIIGGAFGKIVSSLVADVVMPAIGIFVGGVNFKELKWVIKEATYSADGKELTAAATLNYGNFLQSTFDFIIIAFAIFLFIKFMGKFTRKQEEAPAPEPPAPSKEETLLTEIRDILKQK</sequence>
<dbReference type="InterPro" id="IPR036019">
    <property type="entry name" value="MscL_channel"/>
</dbReference>
<keyword evidence="4 12" id="KW-0813">Transport</keyword>
<dbReference type="GO" id="GO:0005886">
    <property type="term" value="C:plasma membrane"/>
    <property type="evidence" value="ECO:0007669"/>
    <property type="project" value="UniProtKB-SubCell"/>
</dbReference>
<dbReference type="HAMAP" id="MF_00115">
    <property type="entry name" value="MscL"/>
    <property type="match status" value="1"/>
</dbReference>
<dbReference type="GO" id="GO:0008381">
    <property type="term" value="F:mechanosensitive monoatomic ion channel activity"/>
    <property type="evidence" value="ECO:0007669"/>
    <property type="project" value="UniProtKB-UniRule"/>
</dbReference>
<dbReference type="InterPro" id="IPR001185">
    <property type="entry name" value="MS_channel"/>
</dbReference>
<dbReference type="PRINTS" id="PR01264">
    <property type="entry name" value="MECHCHANNEL"/>
</dbReference>
<evidence type="ECO:0000256" key="3">
    <source>
        <dbReference type="ARBA" id="ARBA00011255"/>
    </source>
</evidence>
<dbReference type="NCBIfam" id="NF001843">
    <property type="entry name" value="PRK00567.1-4"/>
    <property type="match status" value="1"/>
</dbReference>
<accession>A0A1M5CDJ6</accession>
<comment type="function">
    <text evidence="12">Channel that opens in response to stretch forces in the membrane lipid bilayer. May participate in the regulation of osmotic pressure changes within the cell.</text>
</comment>
<evidence type="ECO:0000256" key="5">
    <source>
        <dbReference type="ARBA" id="ARBA00022475"/>
    </source>
</evidence>
<dbReference type="InterPro" id="IPR037673">
    <property type="entry name" value="MSC/AndL"/>
</dbReference>
<dbReference type="PANTHER" id="PTHR30266:SF2">
    <property type="entry name" value="LARGE-CONDUCTANCE MECHANOSENSITIVE CHANNEL"/>
    <property type="match status" value="1"/>
</dbReference>
<evidence type="ECO:0000313" key="14">
    <source>
        <dbReference type="Proteomes" id="UP000184509"/>
    </source>
</evidence>
<keyword evidence="6" id="KW-0997">Cell inner membrane</keyword>
<gene>
    <name evidence="12" type="primary">mscL</name>
    <name evidence="13" type="ORF">SAMN05444405_1103</name>
</gene>
<dbReference type="InterPro" id="IPR019823">
    <property type="entry name" value="Mechanosensitive_channel_CS"/>
</dbReference>
<evidence type="ECO:0000256" key="4">
    <source>
        <dbReference type="ARBA" id="ARBA00022448"/>
    </source>
</evidence>
<dbReference type="OrthoDB" id="9810350at2"/>
<comment type="subcellular location">
    <subcellularLocation>
        <location evidence="1 12">Cell membrane</location>
        <topology evidence="1 12">Multi-pass membrane protein</topology>
    </subcellularLocation>
</comment>
<keyword evidence="9 12" id="KW-0406">Ion transport</keyword>
<evidence type="ECO:0000256" key="8">
    <source>
        <dbReference type="ARBA" id="ARBA00022989"/>
    </source>
</evidence>
<dbReference type="Pfam" id="PF01741">
    <property type="entry name" value="MscL"/>
    <property type="match status" value="1"/>
</dbReference>
<comment type="subunit">
    <text evidence="3 12">Homopentamer.</text>
</comment>
<protein>
    <recommendedName>
        <fullName evidence="12">Large-conductance mechanosensitive channel</fullName>
    </recommendedName>
</protein>
<dbReference type="NCBIfam" id="TIGR00220">
    <property type="entry name" value="mscL"/>
    <property type="match status" value="1"/>
</dbReference>
<dbReference type="STRING" id="1297750.SAMN05444405_1103"/>
<organism evidence="13 14">
    <name type="scientific">Bacteroides luti</name>
    <dbReference type="NCBI Taxonomy" id="1297750"/>
    <lineage>
        <taxon>Bacteria</taxon>
        <taxon>Pseudomonadati</taxon>
        <taxon>Bacteroidota</taxon>
        <taxon>Bacteroidia</taxon>
        <taxon>Bacteroidales</taxon>
        <taxon>Bacteroidaceae</taxon>
        <taxon>Bacteroides</taxon>
    </lineage>
</organism>
<dbReference type="Gene3D" id="1.10.1200.120">
    <property type="entry name" value="Large-conductance mechanosensitive channel, MscL, domain 1"/>
    <property type="match status" value="1"/>
</dbReference>
<evidence type="ECO:0000313" key="13">
    <source>
        <dbReference type="EMBL" id="SHF52760.1"/>
    </source>
</evidence>
<proteinExistence type="inferred from homology"/>
<dbReference type="SUPFAM" id="SSF81330">
    <property type="entry name" value="Gated mechanosensitive channel"/>
    <property type="match status" value="1"/>
</dbReference>
<evidence type="ECO:0000256" key="9">
    <source>
        <dbReference type="ARBA" id="ARBA00023065"/>
    </source>
</evidence>
<keyword evidence="7 12" id="KW-0812">Transmembrane</keyword>
<reference evidence="13 14" key="1">
    <citation type="submission" date="2016-11" db="EMBL/GenBank/DDBJ databases">
        <authorList>
            <person name="Jaros S."/>
            <person name="Januszkiewicz K."/>
            <person name="Wedrychowicz H."/>
        </authorList>
    </citation>
    <scope>NUCLEOTIDE SEQUENCE [LARGE SCALE GENOMIC DNA]</scope>
    <source>
        <strain evidence="13 14">DSM 26991</strain>
    </source>
</reference>
<keyword evidence="10 12" id="KW-0472">Membrane</keyword>
<dbReference type="PANTHER" id="PTHR30266">
    <property type="entry name" value="MECHANOSENSITIVE CHANNEL MSCL"/>
    <property type="match status" value="1"/>
</dbReference>
<feature type="transmembrane region" description="Helical" evidence="12">
    <location>
        <begin position="87"/>
        <end position="105"/>
    </location>
</feature>
<evidence type="ECO:0000256" key="6">
    <source>
        <dbReference type="ARBA" id="ARBA00022519"/>
    </source>
</evidence>
<dbReference type="FunFam" id="1.10.1200.120:FF:000001">
    <property type="entry name" value="Large-conductance mechanosensitive channel"/>
    <property type="match status" value="1"/>
</dbReference>